<feature type="domain" description="GerMN" evidence="1">
    <location>
        <begin position="79"/>
        <end position="168"/>
    </location>
</feature>
<dbReference type="EMBL" id="JBHTMP010000011">
    <property type="protein sequence ID" value="MFD1321346.1"/>
    <property type="molecule type" value="Genomic_DNA"/>
</dbReference>
<comment type="caution">
    <text evidence="2">The sequence shown here is derived from an EMBL/GenBank/DDBJ whole genome shotgun (WGS) entry which is preliminary data.</text>
</comment>
<organism evidence="2 3">
    <name type="scientific">Micromonospora sonneratiae</name>
    <dbReference type="NCBI Taxonomy" id="1184706"/>
    <lineage>
        <taxon>Bacteria</taxon>
        <taxon>Bacillati</taxon>
        <taxon>Actinomycetota</taxon>
        <taxon>Actinomycetes</taxon>
        <taxon>Micromonosporales</taxon>
        <taxon>Micromonosporaceae</taxon>
        <taxon>Micromonospora</taxon>
    </lineage>
</organism>
<dbReference type="Pfam" id="PF10646">
    <property type="entry name" value="Germane"/>
    <property type="match status" value="1"/>
</dbReference>
<dbReference type="InterPro" id="IPR019606">
    <property type="entry name" value="GerMN"/>
</dbReference>
<dbReference type="SMART" id="SM00909">
    <property type="entry name" value="Germane"/>
    <property type="match status" value="1"/>
</dbReference>
<accession>A0ABW3YAI9</accession>
<evidence type="ECO:0000259" key="1">
    <source>
        <dbReference type="SMART" id="SM00909"/>
    </source>
</evidence>
<protein>
    <submittedName>
        <fullName evidence="2">GerMN domain-containing protein</fullName>
    </submittedName>
</protein>
<dbReference type="PROSITE" id="PS51257">
    <property type="entry name" value="PROKAR_LIPOPROTEIN"/>
    <property type="match status" value="1"/>
</dbReference>
<evidence type="ECO:0000313" key="2">
    <source>
        <dbReference type="EMBL" id="MFD1321346.1"/>
    </source>
</evidence>
<dbReference type="Proteomes" id="UP001597260">
    <property type="component" value="Unassembled WGS sequence"/>
</dbReference>
<sequence>MIRQGPFPVLVGLVVALTGCGVPAEDEPRSVEPPRGVQRVTASPAPTVAQPGIFVERLYYLRGDQLVPVVRQLQVELTAQAHLDLLLAGPTDAEEAAGLTSAVTGSNAVTGLRVGDGAAEIDIGDGLAGTGRNDEILAFGQIVLTITTRPDVRQVTFVHNGESIGIPRADGSLSRSALTKSDYAALISN</sequence>
<name>A0ABW3YAI9_9ACTN</name>
<evidence type="ECO:0000313" key="3">
    <source>
        <dbReference type="Proteomes" id="UP001597260"/>
    </source>
</evidence>
<gene>
    <name evidence="2" type="ORF">ACFQ4H_09615</name>
</gene>
<proteinExistence type="predicted"/>
<dbReference type="RefSeq" id="WP_377569356.1">
    <property type="nucleotide sequence ID" value="NZ_JBHTMP010000011.1"/>
</dbReference>
<keyword evidence="3" id="KW-1185">Reference proteome</keyword>
<reference evidence="3" key="1">
    <citation type="journal article" date="2019" name="Int. J. Syst. Evol. Microbiol.">
        <title>The Global Catalogue of Microorganisms (GCM) 10K type strain sequencing project: providing services to taxonomists for standard genome sequencing and annotation.</title>
        <authorList>
            <consortium name="The Broad Institute Genomics Platform"/>
            <consortium name="The Broad Institute Genome Sequencing Center for Infectious Disease"/>
            <person name="Wu L."/>
            <person name="Ma J."/>
        </authorList>
    </citation>
    <scope>NUCLEOTIDE SEQUENCE [LARGE SCALE GENOMIC DNA]</scope>
    <source>
        <strain evidence="3">JCM 31037</strain>
    </source>
</reference>